<organism evidence="3">
    <name type="scientific">Hyperionvirus sp</name>
    <dbReference type="NCBI Taxonomy" id="2487770"/>
    <lineage>
        <taxon>Viruses</taxon>
        <taxon>Varidnaviria</taxon>
        <taxon>Bamfordvirae</taxon>
        <taxon>Nucleocytoviricota</taxon>
        <taxon>Megaviricetes</taxon>
        <taxon>Imitervirales</taxon>
        <taxon>Mimiviridae</taxon>
        <taxon>Klosneuvirinae</taxon>
    </lineage>
</organism>
<evidence type="ECO:0000256" key="1">
    <source>
        <dbReference type="ARBA" id="ARBA00022679"/>
    </source>
</evidence>
<gene>
    <name evidence="3" type="ORF">Hyperionvirus27_5</name>
</gene>
<name>A0A3G5AB70_9VIRU</name>
<evidence type="ECO:0000313" key="3">
    <source>
        <dbReference type="EMBL" id="AYV84485.1"/>
    </source>
</evidence>
<dbReference type="InterPro" id="IPR029044">
    <property type="entry name" value="Nucleotide-diphossugar_trans"/>
</dbReference>
<dbReference type="PANTHER" id="PTHR32385">
    <property type="entry name" value="MANNOSYL PHOSPHORYLINOSITOL CERAMIDE SYNTHASE"/>
    <property type="match status" value="1"/>
</dbReference>
<keyword evidence="2" id="KW-0472">Membrane</keyword>
<dbReference type="GO" id="GO:0000030">
    <property type="term" value="F:mannosyltransferase activity"/>
    <property type="evidence" value="ECO:0007669"/>
    <property type="project" value="TreeGrafter"/>
</dbReference>
<evidence type="ECO:0000256" key="2">
    <source>
        <dbReference type="SAM" id="Phobius"/>
    </source>
</evidence>
<protein>
    <submittedName>
        <fullName evidence="3">Glycosyltransferase sugar-binding region containing DXD motif-containing protein</fullName>
    </submittedName>
</protein>
<feature type="transmembrane region" description="Helical" evidence="2">
    <location>
        <begin position="5"/>
        <end position="21"/>
    </location>
</feature>
<dbReference type="GO" id="GO:0051999">
    <property type="term" value="P:mannosyl-inositol phosphorylceramide biosynthetic process"/>
    <property type="evidence" value="ECO:0007669"/>
    <property type="project" value="TreeGrafter"/>
</dbReference>
<dbReference type="Pfam" id="PF04488">
    <property type="entry name" value="Gly_transf_sug"/>
    <property type="match status" value="1"/>
</dbReference>
<keyword evidence="2" id="KW-0812">Transmembrane</keyword>
<dbReference type="EMBL" id="MK072409">
    <property type="protein sequence ID" value="AYV84485.1"/>
    <property type="molecule type" value="Genomic_DNA"/>
</dbReference>
<keyword evidence="2" id="KW-1133">Transmembrane helix</keyword>
<accession>A0A3G5AB70</accession>
<proteinExistence type="predicted"/>
<dbReference type="PANTHER" id="PTHR32385:SF15">
    <property type="entry name" value="INOSITOL PHOSPHOCERAMIDE MANNOSYLTRANSFERASE 1"/>
    <property type="match status" value="1"/>
</dbReference>
<reference evidence="3" key="1">
    <citation type="submission" date="2018-10" db="EMBL/GenBank/DDBJ databases">
        <title>Hidden diversity of soil giant viruses.</title>
        <authorList>
            <person name="Schulz F."/>
            <person name="Alteio L."/>
            <person name="Goudeau D."/>
            <person name="Ryan E.M."/>
            <person name="Malmstrom R.R."/>
            <person name="Blanchard J."/>
            <person name="Woyke T."/>
        </authorList>
    </citation>
    <scope>NUCLEOTIDE SEQUENCE</scope>
    <source>
        <strain evidence="3">HYV1</strain>
    </source>
</reference>
<dbReference type="GO" id="GO:0016020">
    <property type="term" value="C:membrane"/>
    <property type="evidence" value="ECO:0007669"/>
    <property type="project" value="GOC"/>
</dbReference>
<dbReference type="InterPro" id="IPR007577">
    <property type="entry name" value="GlycoTrfase_DXD_sugar-bd_CS"/>
</dbReference>
<dbReference type="Gene3D" id="3.90.550.20">
    <property type="match status" value="1"/>
</dbReference>
<sequence length="332" mass="38017">MKLFIINIVLIMFAIVIYFVVTSTNNECIENMGINNSDMQLGMVEGHRLLRGYLLYPFLDFQSNDVVEVDANVDMAQEFDESNNVIAFNTDGWVKRGVNFCDVIRADCDSYVRMLKTPAVIPKILHQIWIGPKPMPKLLAMSREIMSGVGWEYRLWGDKEIDDLRMVNSVQYNATKLYPAKADIARIEILERFGGVYLDADSEFIRPFDDLVLRGNFVSAYESEVMRPGLIANGFIASVPGHKIIREIRKALGNIPIEDIVGMRPRTVWKVTGPKLLTKVIMEQDNNSNMMILPSYYLYPTHHTKFRLGNELTKLAYTNQIWQSTQDNNAIF</sequence>
<dbReference type="InterPro" id="IPR051706">
    <property type="entry name" value="Glycosyltransferase_domain"/>
</dbReference>
<dbReference type="SUPFAM" id="SSF53448">
    <property type="entry name" value="Nucleotide-diphospho-sugar transferases"/>
    <property type="match status" value="1"/>
</dbReference>
<keyword evidence="1 3" id="KW-0808">Transferase</keyword>